<dbReference type="EMBL" id="CANHGI010000001">
    <property type="protein sequence ID" value="CAI5440481.1"/>
    <property type="molecule type" value="Genomic_DNA"/>
</dbReference>
<reference evidence="2" key="1">
    <citation type="submission" date="2022-11" db="EMBL/GenBank/DDBJ databases">
        <authorList>
            <person name="Kikuchi T."/>
        </authorList>
    </citation>
    <scope>NUCLEOTIDE SEQUENCE</scope>
    <source>
        <strain evidence="2">PS1010</strain>
    </source>
</reference>
<proteinExistence type="predicted"/>
<dbReference type="OrthoDB" id="5795861at2759"/>
<dbReference type="AlphaFoldDB" id="A0A9P1IAB1"/>
<keyword evidence="3" id="KW-1185">Reference proteome</keyword>
<organism evidence="2 3">
    <name type="scientific">Caenorhabditis angaria</name>
    <dbReference type="NCBI Taxonomy" id="860376"/>
    <lineage>
        <taxon>Eukaryota</taxon>
        <taxon>Metazoa</taxon>
        <taxon>Ecdysozoa</taxon>
        <taxon>Nematoda</taxon>
        <taxon>Chromadorea</taxon>
        <taxon>Rhabditida</taxon>
        <taxon>Rhabditina</taxon>
        <taxon>Rhabditomorpha</taxon>
        <taxon>Rhabditoidea</taxon>
        <taxon>Rhabditidae</taxon>
        <taxon>Peloderinae</taxon>
        <taxon>Caenorhabditis</taxon>
    </lineage>
</organism>
<dbReference type="PANTHER" id="PTHR31128:SF6">
    <property type="entry name" value="SH2 DOMAIN-CONTAINING PROTEIN"/>
    <property type="match status" value="1"/>
</dbReference>
<feature type="region of interest" description="Disordered" evidence="1">
    <location>
        <begin position="20"/>
        <end position="39"/>
    </location>
</feature>
<evidence type="ECO:0000313" key="2">
    <source>
        <dbReference type="EMBL" id="CAI5440481.1"/>
    </source>
</evidence>
<accession>A0A9P1IAB1</accession>
<dbReference type="Proteomes" id="UP001152747">
    <property type="component" value="Unassembled WGS sequence"/>
</dbReference>
<comment type="caution">
    <text evidence="2">The sequence shown here is derived from an EMBL/GenBank/DDBJ whole genome shotgun (WGS) entry which is preliminary data.</text>
</comment>
<sequence length="211" mass="24416">MSANFYADFEEADRLISEFQEYSRATPATPPATKSPSEKSRVYYVRNKNSNSRKNSLAELEHCCKLEKQTTREQGAYLGIMTIRDAEKKISKSGNFAIYHRLPIASATDFCSNRLQSCENLEPFPTLYLNVVYLDSKNRYRHYPIIEVALKGQMFFQVSTVISPKIKKIPEREPRFLSVEKLLDHYTKFAYGYHFDENGGIEVDVFPAQRK</sequence>
<evidence type="ECO:0000256" key="1">
    <source>
        <dbReference type="SAM" id="MobiDB-lite"/>
    </source>
</evidence>
<protein>
    <submittedName>
        <fullName evidence="2">Uncharacterized protein</fullName>
    </submittedName>
</protein>
<dbReference type="PANTHER" id="PTHR31128">
    <property type="entry name" value="PROTEIN CBR-CLEC-135-RELATED"/>
    <property type="match status" value="1"/>
</dbReference>
<evidence type="ECO:0000313" key="3">
    <source>
        <dbReference type="Proteomes" id="UP001152747"/>
    </source>
</evidence>
<name>A0A9P1IAB1_9PELO</name>
<gene>
    <name evidence="2" type="ORF">CAMP_LOCUS3118</name>
</gene>